<name>A0AAV0RL94_9ROSI</name>
<keyword evidence="3" id="KW-1185">Reference proteome</keyword>
<dbReference type="AlphaFoldDB" id="A0AAV0RL94"/>
<organism evidence="2 3">
    <name type="scientific">Linum tenue</name>
    <dbReference type="NCBI Taxonomy" id="586396"/>
    <lineage>
        <taxon>Eukaryota</taxon>
        <taxon>Viridiplantae</taxon>
        <taxon>Streptophyta</taxon>
        <taxon>Embryophyta</taxon>
        <taxon>Tracheophyta</taxon>
        <taxon>Spermatophyta</taxon>
        <taxon>Magnoliopsida</taxon>
        <taxon>eudicotyledons</taxon>
        <taxon>Gunneridae</taxon>
        <taxon>Pentapetalae</taxon>
        <taxon>rosids</taxon>
        <taxon>fabids</taxon>
        <taxon>Malpighiales</taxon>
        <taxon>Linaceae</taxon>
        <taxon>Linum</taxon>
    </lineage>
</organism>
<dbReference type="EMBL" id="CAMGYJ010000011">
    <property type="protein sequence ID" value="CAI0558319.1"/>
    <property type="molecule type" value="Genomic_DNA"/>
</dbReference>
<comment type="caution">
    <text evidence="2">The sequence shown here is derived from an EMBL/GenBank/DDBJ whole genome shotgun (WGS) entry which is preliminary data.</text>
</comment>
<gene>
    <name evidence="2" type="ORF">LITE_LOCUS48732</name>
</gene>
<feature type="non-terminal residue" evidence="2">
    <location>
        <position position="1"/>
    </location>
</feature>
<evidence type="ECO:0000313" key="3">
    <source>
        <dbReference type="Proteomes" id="UP001154282"/>
    </source>
</evidence>
<dbReference type="Proteomes" id="UP001154282">
    <property type="component" value="Unassembled WGS sequence"/>
</dbReference>
<evidence type="ECO:0000313" key="2">
    <source>
        <dbReference type="EMBL" id="CAI0558319.1"/>
    </source>
</evidence>
<proteinExistence type="predicted"/>
<protein>
    <submittedName>
        <fullName evidence="2">Uncharacterized protein</fullName>
    </submittedName>
</protein>
<accession>A0AAV0RL94</accession>
<reference evidence="2" key="1">
    <citation type="submission" date="2022-08" db="EMBL/GenBank/DDBJ databases">
        <authorList>
            <person name="Gutierrez-Valencia J."/>
        </authorList>
    </citation>
    <scope>NUCLEOTIDE SEQUENCE</scope>
</reference>
<evidence type="ECO:0000256" key="1">
    <source>
        <dbReference type="SAM" id="MobiDB-lite"/>
    </source>
</evidence>
<feature type="region of interest" description="Disordered" evidence="1">
    <location>
        <begin position="1"/>
        <end position="40"/>
    </location>
</feature>
<sequence>IKYLHVRPAHSNSDPKRERNKGSRSRKANAIGEEEEKNREKWSPAMPTGFVFYTGSGSITFDSEYGLSWNPSPPKPARRCGLVASEENVMNYLTEYGVDNIKSVKLVEPKFPKNSAATRCNNLLRKFAERMSESENAEYYRKALLKYCGVDIDY</sequence>